<evidence type="ECO:0000313" key="16">
    <source>
        <dbReference type="EMBL" id="NXT26854.1"/>
    </source>
</evidence>
<comment type="subunit">
    <text evidence="11">Interacts (via N-terminus) with LMNA isoform C (via C-terminus) (in vitro). Interacts (via LEM domain) with BANF1. Interacts (via C-terminus) with CHMP7. Interacts (via N-terminus) with tubulin; the interaction causes microtubule bundling and stabilization (in vitro).</text>
</comment>
<feature type="compositionally biased region" description="Gly residues" evidence="13">
    <location>
        <begin position="123"/>
        <end position="135"/>
    </location>
</feature>
<evidence type="ECO:0000256" key="13">
    <source>
        <dbReference type="SAM" id="MobiDB-lite"/>
    </source>
</evidence>
<dbReference type="InterPro" id="IPR003887">
    <property type="entry name" value="LEM_dom"/>
</dbReference>
<feature type="compositionally biased region" description="Acidic residues" evidence="13">
    <location>
        <begin position="83"/>
        <end position="96"/>
    </location>
</feature>
<dbReference type="PROSITE" id="PS50954">
    <property type="entry name" value="LEM"/>
    <property type="match status" value="1"/>
</dbReference>
<evidence type="ECO:0000256" key="3">
    <source>
        <dbReference type="ARBA" id="ARBA00022490"/>
    </source>
</evidence>
<dbReference type="GO" id="GO:0035914">
    <property type="term" value="P:skeletal muscle cell differentiation"/>
    <property type="evidence" value="ECO:0007669"/>
    <property type="project" value="UniProtKB-ARBA"/>
</dbReference>
<keyword evidence="5 14" id="KW-0812">Transmembrane</keyword>
<evidence type="ECO:0000256" key="2">
    <source>
        <dbReference type="ARBA" id="ARBA00004473"/>
    </source>
</evidence>
<evidence type="ECO:0000256" key="9">
    <source>
        <dbReference type="ARBA" id="ARBA00023212"/>
    </source>
</evidence>
<keyword evidence="10" id="KW-0539">Nucleus</keyword>
<evidence type="ECO:0000256" key="10">
    <source>
        <dbReference type="ARBA" id="ARBA00023242"/>
    </source>
</evidence>
<comment type="caution">
    <text evidence="16">The sequence shown here is derived from an EMBL/GenBank/DDBJ whole genome shotgun (WGS) entry which is preliminary data.</text>
</comment>
<dbReference type="GO" id="GO:0005819">
    <property type="term" value="C:spindle"/>
    <property type="evidence" value="ECO:0007669"/>
    <property type="project" value="UniProtKB-SubCell"/>
</dbReference>
<dbReference type="Pfam" id="PF03020">
    <property type="entry name" value="LEM"/>
    <property type="match status" value="1"/>
</dbReference>
<evidence type="ECO:0000256" key="5">
    <source>
        <dbReference type="ARBA" id="ARBA00022692"/>
    </source>
</evidence>
<evidence type="ECO:0000256" key="11">
    <source>
        <dbReference type="ARBA" id="ARBA00063442"/>
    </source>
</evidence>
<dbReference type="InterPro" id="IPR052277">
    <property type="entry name" value="INM_ESCRT-Associated"/>
</dbReference>
<dbReference type="InterPro" id="IPR041885">
    <property type="entry name" value="MAN1_winged_helix_dom"/>
</dbReference>
<dbReference type="PANTHER" id="PTHR13428:SF8">
    <property type="entry name" value="LEM DOMAIN-CONTAINING PROTEIN 2"/>
    <property type="match status" value="1"/>
</dbReference>
<name>A0A7L3B6M0_9AVES</name>
<feature type="non-terminal residue" evidence="16">
    <location>
        <position position="518"/>
    </location>
</feature>
<evidence type="ECO:0000313" key="17">
    <source>
        <dbReference type="Proteomes" id="UP000536260"/>
    </source>
</evidence>
<protein>
    <recommendedName>
        <fullName evidence="12">LEM domain-containing protein 2</fullName>
    </recommendedName>
</protein>
<accession>A0A7L3B6M0</accession>
<evidence type="ECO:0000256" key="12">
    <source>
        <dbReference type="ARBA" id="ARBA00069076"/>
    </source>
</evidence>
<evidence type="ECO:0000256" key="8">
    <source>
        <dbReference type="ARBA" id="ARBA00023136"/>
    </source>
</evidence>
<keyword evidence="17" id="KW-1185">Reference proteome</keyword>
<evidence type="ECO:0000256" key="7">
    <source>
        <dbReference type="ARBA" id="ARBA00022990"/>
    </source>
</evidence>
<dbReference type="GO" id="GO:0006998">
    <property type="term" value="P:nuclear envelope organization"/>
    <property type="evidence" value="ECO:0007669"/>
    <property type="project" value="TreeGrafter"/>
</dbReference>
<gene>
    <name evidence="16" type="primary">Lemd2</name>
    <name evidence="16" type="ORF">SYRPAR_R12711</name>
</gene>
<keyword evidence="8 14" id="KW-0472">Membrane</keyword>
<keyword evidence="3" id="KW-0963">Cytoplasm</keyword>
<dbReference type="SUPFAM" id="SSF63451">
    <property type="entry name" value="LEM domain"/>
    <property type="match status" value="1"/>
</dbReference>
<dbReference type="Gene3D" id="1.10.10.1180">
    <property type="entry name" value="MAN1, winged-helix domain"/>
    <property type="match status" value="1"/>
</dbReference>
<keyword evidence="6 14" id="KW-1133">Transmembrane helix</keyword>
<feature type="non-terminal residue" evidence="16">
    <location>
        <position position="1"/>
    </location>
</feature>
<keyword evidence="9" id="KW-0206">Cytoskeleton</keyword>
<dbReference type="InterPro" id="IPR011015">
    <property type="entry name" value="LEM/LEM-like_dom_sf"/>
</dbReference>
<keyword evidence="7" id="KW-0007">Acetylation</keyword>
<dbReference type="GO" id="GO:0031490">
    <property type="term" value="F:chromatin DNA binding"/>
    <property type="evidence" value="ECO:0007669"/>
    <property type="project" value="TreeGrafter"/>
</dbReference>
<feature type="domain" description="LEM" evidence="15">
    <location>
        <begin position="1"/>
        <end position="42"/>
    </location>
</feature>
<dbReference type="EMBL" id="VZTO01020692">
    <property type="protein sequence ID" value="NXT26854.1"/>
    <property type="molecule type" value="Genomic_DNA"/>
</dbReference>
<feature type="region of interest" description="Disordered" evidence="13">
    <location>
        <begin position="40"/>
        <end position="143"/>
    </location>
</feature>
<evidence type="ECO:0000256" key="4">
    <source>
        <dbReference type="ARBA" id="ARBA00022553"/>
    </source>
</evidence>
<keyword evidence="4" id="KW-0597">Phosphoprotein</keyword>
<evidence type="ECO:0000256" key="1">
    <source>
        <dbReference type="ARBA" id="ARBA00004186"/>
    </source>
</evidence>
<reference evidence="16 17" key="1">
    <citation type="submission" date="2019-09" db="EMBL/GenBank/DDBJ databases">
        <title>Bird 10,000 Genomes (B10K) Project - Family phase.</title>
        <authorList>
            <person name="Zhang G."/>
        </authorList>
    </citation>
    <scope>NUCLEOTIDE SEQUENCE [LARGE SCALE GENOMIC DNA]</scope>
    <source>
        <strain evidence="16">B10K-DU-003-42</strain>
        <tissue evidence="16">Mixed tissue sample</tissue>
    </source>
</reference>
<dbReference type="Gene3D" id="1.10.720.40">
    <property type="match status" value="1"/>
</dbReference>
<organism evidence="16 17">
    <name type="scientific">Syrrhaptes paradoxus</name>
    <name type="common">Pallas's sandgrouse</name>
    <dbReference type="NCBI Taxonomy" id="302527"/>
    <lineage>
        <taxon>Eukaryota</taxon>
        <taxon>Metazoa</taxon>
        <taxon>Chordata</taxon>
        <taxon>Craniata</taxon>
        <taxon>Vertebrata</taxon>
        <taxon>Euteleostomi</taxon>
        <taxon>Archelosauria</taxon>
        <taxon>Archosauria</taxon>
        <taxon>Dinosauria</taxon>
        <taxon>Saurischia</taxon>
        <taxon>Theropoda</taxon>
        <taxon>Coelurosauria</taxon>
        <taxon>Aves</taxon>
        <taxon>Neognathae</taxon>
        <taxon>Neoaves</taxon>
        <taxon>Columbimorphae</taxon>
        <taxon>Pterocliformes</taxon>
        <taxon>Pteroclidae</taxon>
        <taxon>Syrrhaptes</taxon>
    </lineage>
</organism>
<dbReference type="FunFam" id="1.10.720.40:FF:000001">
    <property type="entry name" value="LEM domain containing 2, isoform CRA_a"/>
    <property type="match status" value="1"/>
</dbReference>
<comment type="subcellular location">
    <subcellularLocation>
        <location evidence="1">Cytoplasm</location>
        <location evidence="1">Cytoskeleton</location>
        <location evidence="1">Spindle</location>
    </subcellularLocation>
    <subcellularLocation>
        <location evidence="2">Nucleus inner membrane</location>
        <topology evidence="2">Multi-pass membrane protein</topology>
    </subcellularLocation>
</comment>
<feature type="transmembrane region" description="Helical" evidence="14">
    <location>
        <begin position="387"/>
        <end position="412"/>
    </location>
</feature>
<dbReference type="PANTHER" id="PTHR13428">
    <property type="entry name" value="INNER NUCLEAR MEMBRANE PROTEIN MAN1 LEM DOMAIN CONTAINING PROTEIN"/>
    <property type="match status" value="1"/>
</dbReference>
<dbReference type="FunFam" id="1.10.10.1180:FF:000002">
    <property type="entry name" value="LEM domain-containing protein 2"/>
    <property type="match status" value="1"/>
</dbReference>
<dbReference type="Proteomes" id="UP000536260">
    <property type="component" value="Unassembled WGS sequence"/>
</dbReference>
<feature type="transmembrane region" description="Helical" evidence="14">
    <location>
        <begin position="223"/>
        <end position="246"/>
    </location>
</feature>
<dbReference type="GO" id="GO:0005637">
    <property type="term" value="C:nuclear inner membrane"/>
    <property type="evidence" value="ECO:0007669"/>
    <property type="project" value="UniProtKB-SubCell"/>
</dbReference>
<dbReference type="SMART" id="SM00540">
    <property type="entry name" value="LEM"/>
    <property type="match status" value="1"/>
</dbReference>
<feature type="compositionally biased region" description="Low complexity" evidence="13">
    <location>
        <begin position="56"/>
        <end position="66"/>
    </location>
</feature>
<proteinExistence type="predicted"/>
<dbReference type="GO" id="GO:0030514">
    <property type="term" value="P:negative regulation of BMP signaling pathway"/>
    <property type="evidence" value="ECO:0007669"/>
    <property type="project" value="TreeGrafter"/>
</dbReference>
<dbReference type="AlphaFoldDB" id="A0A7L3B6M0"/>
<evidence type="ECO:0000256" key="14">
    <source>
        <dbReference type="SAM" id="Phobius"/>
    </source>
</evidence>
<evidence type="ECO:0000256" key="6">
    <source>
        <dbReference type="ARBA" id="ARBA00022989"/>
    </source>
</evidence>
<dbReference type="InterPro" id="IPR018996">
    <property type="entry name" value="Man1/Src1-like_C"/>
</dbReference>
<sequence length="518" mass="58555">MADLTDAELRKELLALGYRPGPITATTRKVYLKKLGCLRDEAARRRGRGAPPSPARTPARPQQASPSRQRSGFSSLVGAARDSEEEDEEEDEEEEGGQQPAFRRGPSGKSGGLSWMGSRGSPPGRGSGFGAGDEGGLSRDSFGGLSCSQWDTVQKEADRELNPSSRGGGLMRRFPWRATSDAGLSSRSWWEGSGAAQAVTPRTHLLRSAPKQQMDGKGKGLEYYLSQFLCLASFVLLMIFLGILVVKMMGSGWLDRREENFNLLPVDCDKRTDDFCQAKHKDVVVNMLHELYDYLSIQAGNFECGNPENLKSKCIWVTEAKAHVVNITGSAPQKFEAVLHWILNSNKDLGIWLKGKDHSEPVTKAEEVFCLESAHPQMGLGCRFRRAVVTAIVNLFLFFWGLITLWGILIFLRYRWRKMEEEEQAMYEMVKKIIAVVQDHYKEWERNLERYPYVGIYHVRDSLIPPQSRKKMKRVWERAVDFLASNESRIQTESHRVAGEDMLVWRWTQPSYVSDSEH</sequence>
<dbReference type="Pfam" id="PF09402">
    <property type="entry name" value="MSC"/>
    <property type="match status" value="1"/>
</dbReference>
<evidence type="ECO:0000259" key="15">
    <source>
        <dbReference type="PROSITE" id="PS50954"/>
    </source>
</evidence>